<comment type="caution">
    <text evidence="2">The sequence shown here is derived from an EMBL/GenBank/DDBJ whole genome shotgun (WGS) entry which is preliminary data.</text>
</comment>
<accession>A0A922MQX7</accession>
<dbReference type="Proteomes" id="UP000814243">
    <property type="component" value="Unassembled WGS sequence"/>
</dbReference>
<protein>
    <submittedName>
        <fullName evidence="2">Uncharacterized protein</fullName>
    </submittedName>
</protein>
<feature type="transmembrane region" description="Helical" evidence="1">
    <location>
        <begin position="24"/>
        <end position="46"/>
    </location>
</feature>
<gene>
    <name evidence="2" type="ORF">HF086_007303</name>
</gene>
<keyword evidence="1" id="KW-1133">Transmembrane helix</keyword>
<keyword evidence="1" id="KW-0812">Transmembrane</keyword>
<dbReference type="AlphaFoldDB" id="A0A922MQX7"/>
<evidence type="ECO:0000313" key="3">
    <source>
        <dbReference type="Proteomes" id="UP000814243"/>
    </source>
</evidence>
<reference evidence="2" key="1">
    <citation type="journal article" date="2021" name="G3 (Bethesda)">
        <title>Genome and transcriptome analysis of the beet armyworm Spodoptera exigua reveals targets for pest control. .</title>
        <authorList>
            <person name="Simon S."/>
            <person name="Breeschoten T."/>
            <person name="Jansen H.J."/>
            <person name="Dirks R.P."/>
            <person name="Schranz M.E."/>
            <person name="Ros V.I.D."/>
        </authorList>
    </citation>
    <scope>NUCLEOTIDE SEQUENCE</scope>
    <source>
        <strain evidence="2">TB_SE_WUR_2020</strain>
    </source>
</reference>
<evidence type="ECO:0000256" key="1">
    <source>
        <dbReference type="SAM" id="Phobius"/>
    </source>
</evidence>
<keyword evidence="1" id="KW-0472">Membrane</keyword>
<dbReference type="EMBL" id="JACEFF010000276">
    <property type="protein sequence ID" value="KAH9640732.1"/>
    <property type="molecule type" value="Genomic_DNA"/>
</dbReference>
<name>A0A922MQX7_SPOEX</name>
<proteinExistence type="predicted"/>
<evidence type="ECO:0000313" key="2">
    <source>
        <dbReference type="EMBL" id="KAH9640732.1"/>
    </source>
</evidence>
<organism evidence="2 3">
    <name type="scientific">Spodoptera exigua</name>
    <name type="common">Beet armyworm</name>
    <name type="synonym">Noctua fulgens</name>
    <dbReference type="NCBI Taxonomy" id="7107"/>
    <lineage>
        <taxon>Eukaryota</taxon>
        <taxon>Metazoa</taxon>
        <taxon>Ecdysozoa</taxon>
        <taxon>Arthropoda</taxon>
        <taxon>Hexapoda</taxon>
        <taxon>Insecta</taxon>
        <taxon>Pterygota</taxon>
        <taxon>Neoptera</taxon>
        <taxon>Endopterygota</taxon>
        <taxon>Lepidoptera</taxon>
        <taxon>Glossata</taxon>
        <taxon>Ditrysia</taxon>
        <taxon>Noctuoidea</taxon>
        <taxon>Noctuidae</taxon>
        <taxon>Amphipyrinae</taxon>
        <taxon>Spodoptera</taxon>
    </lineage>
</organism>
<sequence length="231" mass="26714">MIVNRNFVKMPLQIDFIRKSLNNLYVRSFLVFAVVVLLGHLSINFWERFTLQSELTNMKHSLHSLKDTITNIGKAYDDLHTELKDLIKIVDDRQRLRPECKHKRDAKDRCKTEPSIEHRKLNDIQVQTVVTKTSGAGPRILMISDKQTGHDGPEYKRTNTIHKNAATNTKNPPKSVGVMSDLSKLELERHPLNEKIHHHSYNHLDCNKNYELSKNVCQCGKSEANSCYKKE</sequence>